<comment type="similarity">
    <text evidence="1 5">Belongs to the carnitine/choline acetyltransferase family.</text>
</comment>
<evidence type="ECO:0000256" key="3">
    <source>
        <dbReference type="ARBA" id="ARBA00023315"/>
    </source>
</evidence>
<dbReference type="SUPFAM" id="SSF52777">
    <property type="entry name" value="CoA-dependent acyltransferases"/>
    <property type="match status" value="2"/>
</dbReference>
<dbReference type="GO" id="GO:0005777">
    <property type="term" value="C:peroxisome"/>
    <property type="evidence" value="ECO:0007669"/>
    <property type="project" value="TreeGrafter"/>
</dbReference>
<accession>A0A9Q1H2Q1</accession>
<dbReference type="Pfam" id="PF00755">
    <property type="entry name" value="Carn_acyltransf"/>
    <property type="match status" value="1"/>
</dbReference>
<dbReference type="OrthoDB" id="240216at2759"/>
<dbReference type="GO" id="GO:0019254">
    <property type="term" value="P:carnitine metabolic process, CoA-linked"/>
    <property type="evidence" value="ECO:0007669"/>
    <property type="project" value="TreeGrafter"/>
</dbReference>
<evidence type="ECO:0000259" key="6">
    <source>
        <dbReference type="Pfam" id="PF00755"/>
    </source>
</evidence>
<keyword evidence="8" id="KW-1185">Reference proteome</keyword>
<evidence type="ECO:0000256" key="4">
    <source>
        <dbReference type="PIRSR" id="PIRSR600542-1"/>
    </source>
</evidence>
<organism evidence="7 8">
    <name type="scientific">Holothuria leucospilota</name>
    <name type="common">Black long sea cucumber</name>
    <name type="synonym">Mertensiothuria leucospilota</name>
    <dbReference type="NCBI Taxonomy" id="206669"/>
    <lineage>
        <taxon>Eukaryota</taxon>
        <taxon>Metazoa</taxon>
        <taxon>Echinodermata</taxon>
        <taxon>Eleutherozoa</taxon>
        <taxon>Echinozoa</taxon>
        <taxon>Holothuroidea</taxon>
        <taxon>Aspidochirotacea</taxon>
        <taxon>Aspidochirotida</taxon>
        <taxon>Holothuriidae</taxon>
        <taxon>Holothuria</taxon>
    </lineage>
</organism>
<dbReference type="PROSITE" id="PS00440">
    <property type="entry name" value="ACYLTRANSF_C_2"/>
    <property type="match status" value="1"/>
</dbReference>
<protein>
    <submittedName>
        <fullName evidence="7">Carnitine O-acetyltransferase</fullName>
    </submittedName>
</protein>
<dbReference type="PANTHER" id="PTHR22589:SF103">
    <property type="entry name" value="CARNITINE O-ACETYL-TRANSFERASE, ISOFORM A-RELATED"/>
    <property type="match status" value="1"/>
</dbReference>
<feature type="domain" description="Choline/carnitine acyltransferase" evidence="6">
    <location>
        <begin position="57"/>
        <end position="628"/>
    </location>
</feature>
<keyword evidence="2 5" id="KW-0808">Transferase</keyword>
<dbReference type="Proteomes" id="UP001152320">
    <property type="component" value="Chromosome 11"/>
</dbReference>
<evidence type="ECO:0000256" key="2">
    <source>
        <dbReference type="ARBA" id="ARBA00022679"/>
    </source>
</evidence>
<dbReference type="InterPro" id="IPR042231">
    <property type="entry name" value="Cho/carn_acyl_trans_2"/>
</dbReference>
<evidence type="ECO:0000313" key="7">
    <source>
        <dbReference type="EMBL" id="KAJ8033042.1"/>
    </source>
</evidence>
<proteinExistence type="inferred from homology"/>
<dbReference type="EMBL" id="JAIZAY010000011">
    <property type="protein sequence ID" value="KAJ8033042.1"/>
    <property type="molecule type" value="Genomic_DNA"/>
</dbReference>
<dbReference type="InterPro" id="IPR023213">
    <property type="entry name" value="CAT-like_dom_sf"/>
</dbReference>
<comment type="caution">
    <text evidence="7">The sequence shown here is derived from an EMBL/GenBank/DDBJ whole genome shotgun (WGS) entry which is preliminary data.</text>
</comment>
<dbReference type="InterPro" id="IPR000542">
    <property type="entry name" value="Carn_acyl_trans"/>
</dbReference>
<dbReference type="Gene3D" id="3.30.559.10">
    <property type="entry name" value="Chloramphenicol acetyltransferase-like domain"/>
    <property type="match status" value="1"/>
</dbReference>
<reference evidence="7" key="1">
    <citation type="submission" date="2021-10" db="EMBL/GenBank/DDBJ databases">
        <title>Tropical sea cucumber genome reveals ecological adaptation and Cuvierian tubules defense mechanism.</title>
        <authorList>
            <person name="Chen T."/>
        </authorList>
    </citation>
    <scope>NUCLEOTIDE SEQUENCE</scope>
    <source>
        <strain evidence="7">Nanhai2018</strain>
        <tissue evidence="7">Muscle</tissue>
    </source>
</reference>
<gene>
    <name evidence="7" type="ORF">HOLleu_23165</name>
</gene>
<name>A0A9Q1H2Q1_HOLLE</name>
<keyword evidence="3 5" id="KW-0012">Acyltransferase</keyword>
<dbReference type="Gene3D" id="3.30.559.70">
    <property type="entry name" value="Choline/Carnitine o-acyltransferase, domain 2"/>
    <property type="match status" value="1"/>
</dbReference>
<feature type="active site" description="Proton acceptor" evidence="4">
    <location>
        <position position="361"/>
    </location>
</feature>
<evidence type="ECO:0000256" key="5">
    <source>
        <dbReference type="RuleBase" id="RU003801"/>
    </source>
</evidence>
<sequence length="643" mass="73406">MVSQLLKMALSDCQRRLYHLSRHLPLRDVTAWPLSSSYSSTSHNGTLMYEDSLPCFPVPNLQQTLQKYLRQYQPHVTKEEFERVSKVVKKFAKPGGIGEQLQGRLLLRKEQTDNWLSDWWQEYYLKMREPNVLTTAPAFLSHPQDISGVDQQLDYASILLAGVVSISSSLARHEFPPVKVMGVPMSMDQYFKSLCSCRIPGVPMDTCCCYPVDTVNAPRHVIIVRNNHFFKFDVLDIHKTPLLSAAMIHKQLQRIVEASRVPGPAVGLLTSERRDTWAGVYAKMMQNEVNAHSLHDIQSSLGVVCLDETTKFTNEEEGTQYGARLVLCGGGSQQNSGNRWFDKTFQLFIGTNGEAGLYGDHSLVDGVLGHVFLQKVAEFINELGDWKAESVSSDLPHPEKLEFILDSEILDAIDVAGIHLDRLLDRYQIGLKSFTSFGKKQLKNLNLRPDGFIQIAIQMTFWRMFGYLPSVFEASSLQAFKLGRMEHIRTVTNESAEFIKAFHDKSYKPADKLTILHQALEVHRKMNMEAKSGQGMERHLFGLQRIAEENDIDASEFFEDPSWKRSNHIHLRTANIPGDLMKATFSPRMYQYQSAAMWYSIRDEHIQFSINTTEERTIFDVNSFLENLFISLTEMKDFVQNQS</sequence>
<dbReference type="AlphaFoldDB" id="A0A9Q1H2Q1"/>
<evidence type="ECO:0000256" key="1">
    <source>
        <dbReference type="ARBA" id="ARBA00005232"/>
    </source>
</evidence>
<evidence type="ECO:0000313" key="8">
    <source>
        <dbReference type="Proteomes" id="UP001152320"/>
    </source>
</evidence>
<dbReference type="PANTHER" id="PTHR22589">
    <property type="entry name" value="CARNITINE O-ACYLTRANSFERASE"/>
    <property type="match status" value="1"/>
</dbReference>
<dbReference type="GO" id="GO:0004092">
    <property type="term" value="F:carnitine O-acetyltransferase activity"/>
    <property type="evidence" value="ECO:0007669"/>
    <property type="project" value="TreeGrafter"/>
</dbReference>
<dbReference type="InterPro" id="IPR039551">
    <property type="entry name" value="Cho/carn_acyl_trans"/>
</dbReference>